<dbReference type="SUPFAM" id="SSF64288">
    <property type="entry name" value="Chorismate lyase-like"/>
    <property type="match status" value="1"/>
</dbReference>
<evidence type="ECO:0000256" key="1">
    <source>
        <dbReference type="ARBA" id="ARBA00023015"/>
    </source>
</evidence>
<dbReference type="PROSITE" id="PS50949">
    <property type="entry name" value="HTH_GNTR"/>
    <property type="match status" value="1"/>
</dbReference>
<reference evidence="5 8" key="2">
    <citation type="submission" date="2020-03" db="EMBL/GenBank/DDBJ databases">
        <title>Bacterial samples isolated from urine from healthy bovine heifers (Gyr breed).</title>
        <authorList>
            <person name="Giannattasio-Ferraz S."/>
            <person name="Maskeri L."/>
            <person name="Penido A."/>
            <person name="Barbosa-Stancioli E.F."/>
            <person name="Putonti C."/>
        </authorList>
    </citation>
    <scope>NUCLEOTIDE SEQUENCE [LARGE SCALE GENOMIC DNA]</scope>
    <source>
        <strain evidence="5 8">UFMG-H7</strain>
    </source>
</reference>
<dbReference type="PANTHER" id="PTHR44846:SF4">
    <property type="entry name" value="HTH GNTR-TYPE DOMAIN-CONTAINING PROTEIN"/>
    <property type="match status" value="1"/>
</dbReference>
<sequence>MAIYKKVAENIKQKINTGEYVEKLPTEDDLLKEFEVSRNTIRSAVNMLVDQAILYRVQGSGVYIREIEREDAINLSLIKSVPNSFDHHKIETKVLNHELIEADQDLANQFKVPVGSPVYQFERLRVKDGKPFLLEYCYYNKKVIPYLGREILEASVFEYIEKDLNKKIGFADRYITAEKVNKEEAELLEVSIGDPALVNNEKIFLANGELFSISRVLHHYLLTEMYVSAIND</sequence>
<reference evidence="6 7" key="1">
    <citation type="submission" date="2017-05" db="EMBL/GenBank/DDBJ databases">
        <title>Vagococcus spp. assemblies.</title>
        <authorList>
            <person name="Gulvik C.A."/>
        </authorList>
    </citation>
    <scope>NUCLEOTIDE SEQUENCE [LARGE SCALE GENOMIC DNA]</scope>
    <source>
        <strain evidence="6 7">NCFB 2497</strain>
    </source>
</reference>
<dbReference type="SMART" id="SM00345">
    <property type="entry name" value="HTH_GNTR"/>
    <property type="match status" value="1"/>
</dbReference>
<keyword evidence="3" id="KW-0804">Transcription</keyword>
<name>A0A369AVS8_9ENTE</name>
<dbReference type="Gene3D" id="3.40.1410.10">
    <property type="entry name" value="Chorismate lyase-like"/>
    <property type="match status" value="1"/>
</dbReference>
<dbReference type="InterPro" id="IPR036390">
    <property type="entry name" value="WH_DNA-bd_sf"/>
</dbReference>
<dbReference type="InterPro" id="IPR000524">
    <property type="entry name" value="Tscrpt_reg_HTH_GntR"/>
</dbReference>
<evidence type="ECO:0000313" key="8">
    <source>
        <dbReference type="Proteomes" id="UP000521358"/>
    </source>
</evidence>
<dbReference type="GeneID" id="63146982"/>
<evidence type="ECO:0000313" key="6">
    <source>
        <dbReference type="EMBL" id="RSU00919.1"/>
    </source>
</evidence>
<dbReference type="SMART" id="SM00866">
    <property type="entry name" value="UTRA"/>
    <property type="match status" value="1"/>
</dbReference>
<accession>A0A369AVS8</accession>
<keyword evidence="1" id="KW-0805">Transcription regulation</keyword>
<evidence type="ECO:0000259" key="4">
    <source>
        <dbReference type="PROSITE" id="PS50949"/>
    </source>
</evidence>
<feature type="domain" description="HTH gntR-type" evidence="4">
    <location>
        <begin position="1"/>
        <end position="67"/>
    </location>
</feature>
<evidence type="ECO:0000313" key="7">
    <source>
        <dbReference type="Proteomes" id="UP000288197"/>
    </source>
</evidence>
<dbReference type="PRINTS" id="PR00035">
    <property type="entry name" value="HTHGNTR"/>
</dbReference>
<keyword evidence="7" id="KW-1185">Reference proteome</keyword>
<dbReference type="PANTHER" id="PTHR44846">
    <property type="entry name" value="MANNOSYL-D-GLYCERATE TRANSPORT/METABOLISM SYSTEM REPRESSOR MNGR-RELATED"/>
    <property type="match status" value="1"/>
</dbReference>
<proteinExistence type="predicted"/>
<gene>
    <name evidence="6" type="ORF">CBF32_09940</name>
    <name evidence="5" type="ORF">HED35_05125</name>
</gene>
<dbReference type="CDD" id="cd07377">
    <property type="entry name" value="WHTH_GntR"/>
    <property type="match status" value="1"/>
</dbReference>
<dbReference type="Proteomes" id="UP000521358">
    <property type="component" value="Unassembled WGS sequence"/>
</dbReference>
<dbReference type="Pfam" id="PF07702">
    <property type="entry name" value="UTRA"/>
    <property type="match status" value="1"/>
</dbReference>
<evidence type="ECO:0000256" key="3">
    <source>
        <dbReference type="ARBA" id="ARBA00023163"/>
    </source>
</evidence>
<evidence type="ECO:0000313" key="5">
    <source>
        <dbReference type="EMBL" id="NKC67462.1"/>
    </source>
</evidence>
<dbReference type="OrthoDB" id="9815017at2"/>
<dbReference type="InterPro" id="IPR028978">
    <property type="entry name" value="Chorismate_lyase_/UTRA_dom_sf"/>
</dbReference>
<dbReference type="GO" id="GO:0045892">
    <property type="term" value="P:negative regulation of DNA-templated transcription"/>
    <property type="evidence" value="ECO:0007669"/>
    <property type="project" value="TreeGrafter"/>
</dbReference>
<dbReference type="SUPFAM" id="SSF46785">
    <property type="entry name" value="Winged helix' DNA-binding domain"/>
    <property type="match status" value="1"/>
</dbReference>
<dbReference type="RefSeq" id="WP_114290091.1">
    <property type="nucleotide sequence ID" value="NZ_CP081461.1"/>
</dbReference>
<dbReference type="InterPro" id="IPR011663">
    <property type="entry name" value="UTRA"/>
</dbReference>
<dbReference type="Gene3D" id="1.10.10.10">
    <property type="entry name" value="Winged helix-like DNA-binding domain superfamily/Winged helix DNA-binding domain"/>
    <property type="match status" value="1"/>
</dbReference>
<organism evidence="5 8">
    <name type="scientific">Vagococcus fluvialis</name>
    <dbReference type="NCBI Taxonomy" id="2738"/>
    <lineage>
        <taxon>Bacteria</taxon>
        <taxon>Bacillati</taxon>
        <taxon>Bacillota</taxon>
        <taxon>Bacilli</taxon>
        <taxon>Lactobacillales</taxon>
        <taxon>Enterococcaceae</taxon>
        <taxon>Vagococcus</taxon>
    </lineage>
</organism>
<keyword evidence="2" id="KW-0238">DNA-binding</keyword>
<dbReference type="AlphaFoldDB" id="A0A369AVS8"/>
<protein>
    <submittedName>
        <fullName evidence="5">GntR family transcriptional regulator</fullName>
    </submittedName>
</protein>
<comment type="caution">
    <text evidence="5">The sequence shown here is derived from an EMBL/GenBank/DDBJ whole genome shotgun (WGS) entry which is preliminary data.</text>
</comment>
<evidence type="ECO:0000256" key="2">
    <source>
        <dbReference type="ARBA" id="ARBA00023125"/>
    </source>
</evidence>
<dbReference type="Proteomes" id="UP000288197">
    <property type="component" value="Unassembled WGS sequence"/>
</dbReference>
<dbReference type="InterPro" id="IPR036388">
    <property type="entry name" value="WH-like_DNA-bd_sf"/>
</dbReference>
<dbReference type="EMBL" id="JAAVMB010000004">
    <property type="protein sequence ID" value="NKC67462.1"/>
    <property type="molecule type" value="Genomic_DNA"/>
</dbReference>
<dbReference type="InterPro" id="IPR050679">
    <property type="entry name" value="Bact_HTH_transcr_reg"/>
</dbReference>
<dbReference type="GO" id="GO:0003677">
    <property type="term" value="F:DNA binding"/>
    <property type="evidence" value="ECO:0007669"/>
    <property type="project" value="UniProtKB-KW"/>
</dbReference>
<dbReference type="EMBL" id="NGJX01000010">
    <property type="protein sequence ID" value="RSU00919.1"/>
    <property type="molecule type" value="Genomic_DNA"/>
</dbReference>
<dbReference type="Pfam" id="PF00392">
    <property type="entry name" value="GntR"/>
    <property type="match status" value="1"/>
</dbReference>
<dbReference type="GO" id="GO:0003700">
    <property type="term" value="F:DNA-binding transcription factor activity"/>
    <property type="evidence" value="ECO:0007669"/>
    <property type="project" value="InterPro"/>
</dbReference>